<name>A0A9D1EAC6_9FIRM</name>
<feature type="transmembrane region" description="Helical" evidence="1">
    <location>
        <begin position="28"/>
        <end position="47"/>
    </location>
</feature>
<feature type="domain" description="Prepilin type IV endopeptidase peptidase" evidence="2">
    <location>
        <begin position="9"/>
        <end position="109"/>
    </location>
</feature>
<reference evidence="3" key="2">
    <citation type="journal article" date="2021" name="PeerJ">
        <title>Extensive microbial diversity within the chicken gut microbiome revealed by metagenomics and culture.</title>
        <authorList>
            <person name="Gilroy R."/>
            <person name="Ravi A."/>
            <person name="Getino M."/>
            <person name="Pursley I."/>
            <person name="Horton D.L."/>
            <person name="Alikhan N.F."/>
            <person name="Baker D."/>
            <person name="Gharbi K."/>
            <person name="Hall N."/>
            <person name="Watson M."/>
            <person name="Adriaenssens E.M."/>
            <person name="Foster-Nyarko E."/>
            <person name="Jarju S."/>
            <person name="Secka A."/>
            <person name="Antonio M."/>
            <person name="Oren A."/>
            <person name="Chaudhuri R.R."/>
            <person name="La Ragione R."/>
            <person name="Hildebrand F."/>
            <person name="Pallen M.J."/>
        </authorList>
    </citation>
    <scope>NUCLEOTIDE SEQUENCE</scope>
    <source>
        <strain evidence="3">ChiSjej5B23-6657</strain>
    </source>
</reference>
<dbReference type="EMBL" id="DVHM01000110">
    <property type="protein sequence ID" value="HIR71009.1"/>
    <property type="molecule type" value="Genomic_DNA"/>
</dbReference>
<keyword evidence="1" id="KW-1133">Transmembrane helix</keyword>
<dbReference type="Pfam" id="PF01478">
    <property type="entry name" value="Peptidase_A24"/>
    <property type="match status" value="1"/>
</dbReference>
<gene>
    <name evidence="3" type="ORF">IAA55_06990</name>
</gene>
<dbReference type="Proteomes" id="UP000823912">
    <property type="component" value="Unassembled WGS sequence"/>
</dbReference>
<accession>A0A9D1EAC6</accession>
<keyword evidence="1" id="KW-0812">Transmembrane</keyword>
<dbReference type="GO" id="GO:0004190">
    <property type="term" value="F:aspartic-type endopeptidase activity"/>
    <property type="evidence" value="ECO:0007669"/>
    <property type="project" value="InterPro"/>
</dbReference>
<evidence type="ECO:0000259" key="2">
    <source>
        <dbReference type="Pfam" id="PF01478"/>
    </source>
</evidence>
<feature type="transmembrane region" description="Helical" evidence="1">
    <location>
        <begin position="124"/>
        <end position="141"/>
    </location>
</feature>
<dbReference type="InterPro" id="IPR000045">
    <property type="entry name" value="Prepilin_IV_endopep_pep"/>
</dbReference>
<dbReference type="GO" id="GO:0016020">
    <property type="term" value="C:membrane"/>
    <property type="evidence" value="ECO:0007669"/>
    <property type="project" value="InterPro"/>
</dbReference>
<feature type="transmembrane region" description="Helical" evidence="1">
    <location>
        <begin position="54"/>
        <end position="71"/>
    </location>
</feature>
<evidence type="ECO:0000313" key="3">
    <source>
        <dbReference type="EMBL" id="HIR71009.1"/>
    </source>
</evidence>
<dbReference type="Gene3D" id="1.20.120.1220">
    <property type="match status" value="1"/>
</dbReference>
<evidence type="ECO:0000313" key="4">
    <source>
        <dbReference type="Proteomes" id="UP000823912"/>
    </source>
</evidence>
<dbReference type="AlphaFoldDB" id="A0A9D1EAC6"/>
<keyword evidence="1" id="KW-0472">Membrane</keyword>
<reference evidence="3" key="1">
    <citation type="submission" date="2020-10" db="EMBL/GenBank/DDBJ databases">
        <authorList>
            <person name="Gilroy R."/>
        </authorList>
    </citation>
    <scope>NUCLEOTIDE SEQUENCE</scope>
    <source>
        <strain evidence="3">ChiSjej5B23-6657</strain>
    </source>
</reference>
<evidence type="ECO:0000256" key="1">
    <source>
        <dbReference type="SAM" id="Phobius"/>
    </source>
</evidence>
<protein>
    <submittedName>
        <fullName evidence="3">Prepilin peptidase</fullName>
    </submittedName>
</protein>
<comment type="caution">
    <text evidence="3">The sequence shown here is derived from an EMBL/GenBank/DDBJ whole genome shotgun (WGS) entry which is preliminary data.</text>
</comment>
<feature type="transmembrane region" description="Helical" evidence="1">
    <location>
        <begin position="91"/>
        <end position="117"/>
    </location>
</feature>
<proteinExistence type="predicted"/>
<organism evidence="3 4">
    <name type="scientific">Candidatus Pullilachnospira gallistercoris</name>
    <dbReference type="NCBI Taxonomy" id="2840911"/>
    <lineage>
        <taxon>Bacteria</taxon>
        <taxon>Bacillati</taxon>
        <taxon>Bacillota</taxon>
        <taxon>Clostridia</taxon>
        <taxon>Lachnospirales</taxon>
        <taxon>Lachnospiraceae</taxon>
        <taxon>Lachnospiraceae incertae sedis</taxon>
        <taxon>Candidatus Pullilachnospira</taxon>
    </lineage>
</organism>
<sequence length="142" mass="15091">MSEKLMLTFLLAMLGICAFQDWRRREVSVTVLVLFGSIGLLFGVAVAQEPVAGLLSGMFPGGMLLALAWGSRGQIGMGDGWLILAAGCYLGFWSVLGVFLLASILAGVAGAMMLLFFGGKKSDRLPFAPFVLVSYVFMLAMG</sequence>